<evidence type="ECO:0000313" key="1">
    <source>
        <dbReference type="EMBL" id="SHO51914.1"/>
    </source>
</evidence>
<organism evidence="1 2">
    <name type="scientific">Desulfopila aestuarii DSM 18488</name>
    <dbReference type="NCBI Taxonomy" id="1121416"/>
    <lineage>
        <taxon>Bacteria</taxon>
        <taxon>Pseudomonadati</taxon>
        <taxon>Thermodesulfobacteriota</taxon>
        <taxon>Desulfobulbia</taxon>
        <taxon>Desulfobulbales</taxon>
        <taxon>Desulfocapsaceae</taxon>
        <taxon>Desulfopila</taxon>
    </lineage>
</organism>
<proteinExistence type="predicted"/>
<accession>A0A1M7YGY0</accession>
<reference evidence="1 2" key="1">
    <citation type="submission" date="2016-12" db="EMBL/GenBank/DDBJ databases">
        <authorList>
            <person name="Song W.-J."/>
            <person name="Kurnit D.M."/>
        </authorList>
    </citation>
    <scope>NUCLEOTIDE SEQUENCE [LARGE SCALE GENOMIC DNA]</scope>
    <source>
        <strain evidence="1 2">DSM 18488</strain>
    </source>
</reference>
<protein>
    <submittedName>
        <fullName evidence="1">Proteic killer suppression protein</fullName>
    </submittedName>
</protein>
<dbReference type="InterPro" id="IPR035093">
    <property type="entry name" value="RelE/ParE_toxin_dom_sf"/>
</dbReference>
<dbReference type="STRING" id="1121416.SAMN02745220_04274"/>
<gene>
    <name evidence="1" type="ORF">SAMN02745220_04274</name>
</gene>
<evidence type="ECO:0000313" key="2">
    <source>
        <dbReference type="Proteomes" id="UP000184603"/>
    </source>
</evidence>
<dbReference type="PANTHER" id="PTHR40266:SF2">
    <property type="entry name" value="TOXIN HIGB-1"/>
    <property type="match status" value="1"/>
</dbReference>
<sequence length="93" mass="10964">MIESFSCDATEEIWKGRFSKKLPEDIQSRARRKLNMLNASATLDDLRVPPNNKLEKLSGDREGRYSIRINRQWRICFCFENGRATEVEIVDYH</sequence>
<dbReference type="SUPFAM" id="SSF143011">
    <property type="entry name" value="RelE-like"/>
    <property type="match status" value="1"/>
</dbReference>
<dbReference type="Proteomes" id="UP000184603">
    <property type="component" value="Unassembled WGS sequence"/>
</dbReference>
<dbReference type="Pfam" id="PF05015">
    <property type="entry name" value="HigB-like_toxin"/>
    <property type="match status" value="1"/>
</dbReference>
<dbReference type="PANTHER" id="PTHR40266">
    <property type="entry name" value="TOXIN HIGB-1"/>
    <property type="match status" value="1"/>
</dbReference>
<dbReference type="RefSeq" id="WP_073615693.1">
    <property type="nucleotide sequence ID" value="NZ_FRFE01000030.1"/>
</dbReference>
<keyword evidence="2" id="KW-1185">Reference proteome</keyword>
<dbReference type="InterPro" id="IPR007711">
    <property type="entry name" value="HigB-1"/>
</dbReference>
<name>A0A1M7YGY0_9BACT</name>
<dbReference type="EMBL" id="FRFE01000030">
    <property type="protein sequence ID" value="SHO51914.1"/>
    <property type="molecule type" value="Genomic_DNA"/>
</dbReference>
<dbReference type="Gene3D" id="3.30.2310.20">
    <property type="entry name" value="RelE-like"/>
    <property type="match status" value="1"/>
</dbReference>
<dbReference type="OrthoDB" id="9801102at2"/>
<dbReference type="AlphaFoldDB" id="A0A1M7YGY0"/>